<dbReference type="SUPFAM" id="SSF53383">
    <property type="entry name" value="PLP-dependent transferases"/>
    <property type="match status" value="1"/>
</dbReference>
<dbReference type="InterPro" id="IPR005814">
    <property type="entry name" value="Aminotrans_3"/>
</dbReference>
<comment type="similarity">
    <text evidence="5">Belongs to the class-III pyridoxal-phosphate-dependent aminotransferase family.</text>
</comment>
<dbReference type="PANTHER" id="PTHR11986">
    <property type="entry name" value="AMINOTRANSFERASE CLASS III"/>
    <property type="match status" value="1"/>
</dbReference>
<dbReference type="InterPro" id="IPR015422">
    <property type="entry name" value="PyrdxlP-dep_Trfase_small"/>
</dbReference>
<comment type="cofactor">
    <cofactor evidence="1">
        <name>pyridoxal 5'-phosphate</name>
        <dbReference type="ChEBI" id="CHEBI:597326"/>
    </cofactor>
</comment>
<evidence type="ECO:0000256" key="2">
    <source>
        <dbReference type="ARBA" id="ARBA00022576"/>
    </source>
</evidence>
<dbReference type="GO" id="GO:0008483">
    <property type="term" value="F:transaminase activity"/>
    <property type="evidence" value="ECO:0007669"/>
    <property type="project" value="UniProtKB-KW"/>
</dbReference>
<gene>
    <name evidence="6" type="ORF">FRUB_00949</name>
</gene>
<dbReference type="GO" id="GO:0042802">
    <property type="term" value="F:identical protein binding"/>
    <property type="evidence" value="ECO:0007669"/>
    <property type="project" value="TreeGrafter"/>
</dbReference>
<sequence>MTPTPIAHPDEPTSNATRAAAARVEPRALRTFTPTQAVVARSAGVFHWTPEGRRLFDFTSGVLVANLGHNPTAWTRRFTRYMGWPMDLLAAKDEPQDEFFPAVAMTAYNAVTPIESEAGKRLIAALKRSSGGGRMEQVMWAASGSEAIQKALWAALARDRSRSVILATRFGFHGKKGLANAVTGSETDADRDPRVRFIGFPMAECRDVSNRGTVFDPAPYEKELEALLHQFGQKIGVLITEPYLGGGGSYHPPKGYLQLLERFCRANDIVFILDEVQSNFGRTGDLFAFVTQGIEPDIVVLGKGLGNGVPVAAAVGRADLFAALDYGEASDTWSANPLNCAAVLATLDEFESRDVLAEARVSSAIIETGLVALKRYPFVAHVRGEHHGMVWGVEMRDHAGKTAQQWASEFVLACYHGDGSANCDGVHLLGPLAKKVVRVSPPLVITPDEARVAMTILDRAAGRLADGQPAEFPHAHAR</sequence>
<accession>A0A225E0J0</accession>
<evidence type="ECO:0000313" key="7">
    <source>
        <dbReference type="Proteomes" id="UP000214646"/>
    </source>
</evidence>
<keyword evidence="2 6" id="KW-0032">Aminotransferase</keyword>
<dbReference type="InterPro" id="IPR015424">
    <property type="entry name" value="PyrdxlP-dep_Trfase"/>
</dbReference>
<dbReference type="InterPro" id="IPR050103">
    <property type="entry name" value="Class-III_PLP-dep_AT"/>
</dbReference>
<keyword evidence="7" id="KW-1185">Reference proteome</keyword>
<dbReference type="Proteomes" id="UP000214646">
    <property type="component" value="Unassembled WGS sequence"/>
</dbReference>
<evidence type="ECO:0000256" key="3">
    <source>
        <dbReference type="ARBA" id="ARBA00022679"/>
    </source>
</evidence>
<dbReference type="PANTHER" id="PTHR11986:SF79">
    <property type="entry name" value="ACETYLORNITHINE AMINOTRANSFERASE, MITOCHONDRIAL"/>
    <property type="match status" value="1"/>
</dbReference>
<comment type="caution">
    <text evidence="6">The sequence shown here is derived from an EMBL/GenBank/DDBJ whole genome shotgun (WGS) entry which is preliminary data.</text>
</comment>
<proteinExistence type="inferred from homology"/>
<dbReference type="Gene3D" id="3.40.640.10">
    <property type="entry name" value="Type I PLP-dependent aspartate aminotransferase-like (Major domain)"/>
    <property type="match status" value="1"/>
</dbReference>
<evidence type="ECO:0000256" key="1">
    <source>
        <dbReference type="ARBA" id="ARBA00001933"/>
    </source>
</evidence>
<dbReference type="RefSeq" id="WP_088252374.1">
    <property type="nucleotide sequence ID" value="NZ_NIDE01000001.1"/>
</dbReference>
<evidence type="ECO:0000256" key="5">
    <source>
        <dbReference type="RuleBase" id="RU003560"/>
    </source>
</evidence>
<keyword evidence="4 5" id="KW-0663">Pyridoxal phosphate</keyword>
<dbReference type="OrthoDB" id="9816013at2"/>
<reference evidence="7" key="1">
    <citation type="submission" date="2017-06" db="EMBL/GenBank/DDBJ databases">
        <title>Genome analysis of Fimbriiglobus ruber SP5, the first member of the order Planctomycetales with confirmed chitinolytic capability.</title>
        <authorList>
            <person name="Ravin N.V."/>
            <person name="Rakitin A.L."/>
            <person name="Ivanova A.A."/>
            <person name="Beletsky A.V."/>
            <person name="Kulichevskaya I.S."/>
            <person name="Mardanov A.V."/>
            <person name="Dedysh S.N."/>
        </authorList>
    </citation>
    <scope>NUCLEOTIDE SEQUENCE [LARGE SCALE GENOMIC DNA]</scope>
    <source>
        <strain evidence="7">SP5</strain>
    </source>
</reference>
<dbReference type="InterPro" id="IPR015421">
    <property type="entry name" value="PyrdxlP-dep_Trfase_major"/>
</dbReference>
<protein>
    <submittedName>
        <fullName evidence="6">Acetylornithine aminotransferase</fullName>
    </submittedName>
</protein>
<dbReference type="Gene3D" id="3.90.1150.10">
    <property type="entry name" value="Aspartate Aminotransferase, domain 1"/>
    <property type="match status" value="2"/>
</dbReference>
<dbReference type="GO" id="GO:0030170">
    <property type="term" value="F:pyridoxal phosphate binding"/>
    <property type="evidence" value="ECO:0007669"/>
    <property type="project" value="InterPro"/>
</dbReference>
<dbReference type="AlphaFoldDB" id="A0A225E0J0"/>
<evidence type="ECO:0000256" key="4">
    <source>
        <dbReference type="ARBA" id="ARBA00022898"/>
    </source>
</evidence>
<dbReference type="Pfam" id="PF00202">
    <property type="entry name" value="Aminotran_3"/>
    <property type="match status" value="1"/>
</dbReference>
<name>A0A225E0J0_9BACT</name>
<organism evidence="6 7">
    <name type="scientific">Fimbriiglobus ruber</name>
    <dbReference type="NCBI Taxonomy" id="1908690"/>
    <lineage>
        <taxon>Bacteria</taxon>
        <taxon>Pseudomonadati</taxon>
        <taxon>Planctomycetota</taxon>
        <taxon>Planctomycetia</taxon>
        <taxon>Gemmatales</taxon>
        <taxon>Gemmataceae</taxon>
        <taxon>Fimbriiglobus</taxon>
    </lineage>
</organism>
<keyword evidence="3 6" id="KW-0808">Transferase</keyword>
<evidence type="ECO:0000313" key="6">
    <source>
        <dbReference type="EMBL" id="OWK47250.1"/>
    </source>
</evidence>
<dbReference type="EMBL" id="NIDE01000001">
    <property type="protein sequence ID" value="OWK47250.1"/>
    <property type="molecule type" value="Genomic_DNA"/>
</dbReference>